<sequence length="331" mass="35397">MGRKWIGIAAGIMVAAGCITALVIRGRQRPAPKPTAAMAAATVVQNSEVTLQGKIRPQHVTGVAASVPGFIEAFLVEPGADVYEGQVLARIGAQGLESAREVAHAALERAQEQVAKTEAAVTAARLELSRAEADSTRSRMALDRADRAFQRQQVLLKEGATPRLTFEKALHDYEAAQKDWDIMDATVRTGRDQVQGASQEVAAARKIVEDKTKALEDAQYALSAAEVHAPVDGYVVSRKGEVGADAQPIGSELFQIATDLYALEVVLQPKAEILKRILPGQPALVLVLDLQSAAMQGAVREIKDGQVIVEFTSNLPAIKPGMNADVRLKLE</sequence>
<organism evidence="5">
    <name type="scientific">Solibacter usitatus (strain Ellin6076)</name>
    <dbReference type="NCBI Taxonomy" id="234267"/>
    <lineage>
        <taxon>Bacteria</taxon>
        <taxon>Pseudomonadati</taxon>
        <taxon>Acidobacteriota</taxon>
        <taxon>Terriglobia</taxon>
        <taxon>Bryobacterales</taxon>
        <taxon>Solibacteraceae</taxon>
        <taxon>Candidatus Solibacter</taxon>
    </lineage>
</organism>
<proteinExistence type="predicted"/>
<evidence type="ECO:0000313" key="5">
    <source>
        <dbReference type="EMBL" id="ABJ86371.1"/>
    </source>
</evidence>
<reference evidence="5" key="1">
    <citation type="submission" date="2006-10" db="EMBL/GenBank/DDBJ databases">
        <title>Complete sequence of Solibacter usitatus Ellin6076.</title>
        <authorList>
            <consortium name="US DOE Joint Genome Institute"/>
            <person name="Copeland A."/>
            <person name="Lucas S."/>
            <person name="Lapidus A."/>
            <person name="Barry K."/>
            <person name="Detter J.C."/>
            <person name="Glavina del Rio T."/>
            <person name="Hammon N."/>
            <person name="Israni S."/>
            <person name="Dalin E."/>
            <person name="Tice H."/>
            <person name="Pitluck S."/>
            <person name="Thompson L.S."/>
            <person name="Brettin T."/>
            <person name="Bruce D."/>
            <person name="Han C."/>
            <person name="Tapia R."/>
            <person name="Gilna P."/>
            <person name="Schmutz J."/>
            <person name="Larimer F."/>
            <person name="Land M."/>
            <person name="Hauser L."/>
            <person name="Kyrpides N."/>
            <person name="Mikhailova N."/>
            <person name="Janssen P.H."/>
            <person name="Kuske C.R."/>
            <person name="Richardson P."/>
        </authorList>
    </citation>
    <scope>NUCLEOTIDE SEQUENCE</scope>
    <source>
        <strain evidence="5">Ellin6076</strain>
    </source>
</reference>
<keyword evidence="4" id="KW-0812">Transmembrane</keyword>
<feature type="transmembrane region" description="Helical" evidence="4">
    <location>
        <begin position="6"/>
        <end position="24"/>
    </location>
</feature>
<dbReference type="PANTHER" id="PTHR32347">
    <property type="entry name" value="EFFLUX SYSTEM COMPONENT YKNX-RELATED"/>
    <property type="match status" value="1"/>
</dbReference>
<evidence type="ECO:0000256" key="4">
    <source>
        <dbReference type="SAM" id="Phobius"/>
    </source>
</evidence>
<accession>Q01VE4</accession>
<dbReference type="SUPFAM" id="SSF111369">
    <property type="entry name" value="HlyD-like secretion proteins"/>
    <property type="match status" value="1"/>
</dbReference>
<name>Q01VE4_SOLUE</name>
<dbReference type="KEGG" id="sus:Acid_5424"/>
<dbReference type="Gene3D" id="1.10.287.470">
    <property type="entry name" value="Helix hairpin bin"/>
    <property type="match status" value="2"/>
</dbReference>
<dbReference type="PROSITE" id="PS51257">
    <property type="entry name" value="PROKAR_LIPOPROTEIN"/>
    <property type="match status" value="1"/>
</dbReference>
<dbReference type="EMBL" id="CP000473">
    <property type="protein sequence ID" value="ABJ86371.1"/>
    <property type="molecule type" value="Genomic_DNA"/>
</dbReference>
<evidence type="ECO:0000256" key="1">
    <source>
        <dbReference type="ARBA" id="ARBA00004196"/>
    </source>
</evidence>
<dbReference type="AlphaFoldDB" id="Q01VE4"/>
<dbReference type="STRING" id="234267.Acid_5424"/>
<evidence type="ECO:0000256" key="2">
    <source>
        <dbReference type="ARBA" id="ARBA00023054"/>
    </source>
</evidence>
<dbReference type="Gene3D" id="2.40.50.100">
    <property type="match status" value="1"/>
</dbReference>
<protein>
    <submittedName>
        <fullName evidence="5">Multidrug resistance efflux pump-like protein</fullName>
    </submittedName>
</protein>
<dbReference type="OrthoDB" id="129076at2"/>
<dbReference type="HOGENOM" id="CLU_839125_0_0_0"/>
<comment type="subcellular location">
    <subcellularLocation>
        <location evidence="1">Cell envelope</location>
    </subcellularLocation>
</comment>
<dbReference type="InParanoid" id="Q01VE4"/>
<evidence type="ECO:0000256" key="3">
    <source>
        <dbReference type="SAM" id="Coils"/>
    </source>
</evidence>
<keyword evidence="4" id="KW-0472">Membrane</keyword>
<gene>
    <name evidence="5" type="ordered locus">Acid_5424</name>
</gene>
<dbReference type="InterPro" id="IPR050465">
    <property type="entry name" value="UPF0194_transport"/>
</dbReference>
<feature type="coiled-coil region" evidence="3">
    <location>
        <begin position="93"/>
        <end position="134"/>
    </location>
</feature>
<dbReference type="GO" id="GO:0030313">
    <property type="term" value="C:cell envelope"/>
    <property type="evidence" value="ECO:0007669"/>
    <property type="project" value="UniProtKB-SubCell"/>
</dbReference>
<keyword evidence="4" id="KW-1133">Transmembrane helix</keyword>
<keyword evidence="2 3" id="KW-0175">Coiled coil</keyword>
<dbReference type="eggNOG" id="COG1566">
    <property type="taxonomic scope" value="Bacteria"/>
</dbReference>
<dbReference type="PANTHER" id="PTHR32347:SF14">
    <property type="entry name" value="EFFLUX SYSTEM COMPONENT YKNX-RELATED"/>
    <property type="match status" value="1"/>
</dbReference>